<dbReference type="GO" id="GO:0072344">
    <property type="term" value="P:rescue of stalled ribosome"/>
    <property type="evidence" value="ECO:0007669"/>
    <property type="project" value="TreeGrafter"/>
</dbReference>
<evidence type="ECO:0000256" key="1">
    <source>
        <dbReference type="SAM" id="MobiDB-lite"/>
    </source>
</evidence>
<proteinExistence type="predicted"/>
<evidence type="ECO:0000313" key="2">
    <source>
        <dbReference type="EMBL" id="GEM08477.1"/>
    </source>
</evidence>
<protein>
    <submittedName>
        <fullName evidence="2">Transcription factor 25</fullName>
    </submittedName>
</protein>
<evidence type="ECO:0000313" key="3">
    <source>
        <dbReference type="Proteomes" id="UP000321518"/>
    </source>
</evidence>
<reference evidence="2 3" key="1">
    <citation type="submission" date="2019-07" db="EMBL/GenBank/DDBJ databases">
        <title>Rhodotorula toruloides NBRC10032 genome sequencing.</title>
        <authorList>
            <person name="Shida Y."/>
            <person name="Takaku H."/>
            <person name="Ogasawara W."/>
            <person name="Mori K."/>
        </authorList>
    </citation>
    <scope>NUCLEOTIDE SEQUENCE [LARGE SCALE GENOMIC DNA]</scope>
    <source>
        <strain evidence="2 3">NBRC10032</strain>
    </source>
</reference>
<feature type="compositionally biased region" description="Polar residues" evidence="1">
    <location>
        <begin position="24"/>
        <end position="33"/>
    </location>
</feature>
<feature type="region of interest" description="Disordered" evidence="1">
    <location>
        <begin position="736"/>
        <end position="755"/>
    </location>
</feature>
<feature type="compositionally biased region" description="Low complexity" evidence="1">
    <location>
        <begin position="95"/>
        <end position="117"/>
    </location>
</feature>
<dbReference type="GO" id="GO:1990112">
    <property type="term" value="C:RQC complex"/>
    <property type="evidence" value="ECO:0007669"/>
    <property type="project" value="TreeGrafter"/>
</dbReference>
<dbReference type="Proteomes" id="UP000321518">
    <property type="component" value="Unassembled WGS sequence"/>
</dbReference>
<comment type="caution">
    <text evidence="2">The sequence shown here is derived from an EMBL/GenBank/DDBJ whole genome shotgun (WGS) entry which is preliminary data.</text>
</comment>
<accession>A0A511KDM1</accession>
<feature type="region of interest" description="Disordered" evidence="1">
    <location>
        <begin position="689"/>
        <end position="721"/>
    </location>
</feature>
<dbReference type="OrthoDB" id="205993at2759"/>
<dbReference type="InterPro" id="IPR006994">
    <property type="entry name" value="TCF25/Rqc1"/>
</dbReference>
<dbReference type="PANTHER" id="PTHR22684">
    <property type="entry name" value="NULP1-RELATED"/>
    <property type="match status" value="1"/>
</dbReference>
<feature type="compositionally biased region" description="Gly residues" evidence="1">
    <location>
        <begin position="689"/>
        <end position="699"/>
    </location>
</feature>
<dbReference type="AlphaFoldDB" id="A0A511KDM1"/>
<dbReference type="PANTHER" id="PTHR22684:SF0">
    <property type="entry name" value="RIBOSOME QUALITY CONTROL COMPLEX SUBUNIT TCF25"/>
    <property type="match status" value="1"/>
</dbReference>
<dbReference type="EMBL" id="BJWK01000005">
    <property type="protein sequence ID" value="GEM08477.1"/>
    <property type="molecule type" value="Genomic_DNA"/>
</dbReference>
<dbReference type="Pfam" id="PF04910">
    <property type="entry name" value="Tcf25"/>
    <property type="match status" value="1"/>
</dbReference>
<feature type="compositionally biased region" description="Basic residues" evidence="1">
    <location>
        <begin position="77"/>
        <end position="90"/>
    </location>
</feature>
<gene>
    <name evidence="2" type="ORF">Rt10032_c05g2494</name>
</gene>
<organism evidence="2 3">
    <name type="scientific">Rhodotorula toruloides</name>
    <name type="common">Yeast</name>
    <name type="synonym">Rhodosporidium toruloides</name>
    <dbReference type="NCBI Taxonomy" id="5286"/>
    <lineage>
        <taxon>Eukaryota</taxon>
        <taxon>Fungi</taxon>
        <taxon>Dikarya</taxon>
        <taxon>Basidiomycota</taxon>
        <taxon>Pucciniomycotina</taxon>
        <taxon>Microbotryomycetes</taxon>
        <taxon>Sporidiobolales</taxon>
        <taxon>Sporidiobolaceae</taxon>
        <taxon>Rhodotorula</taxon>
    </lineage>
</organism>
<sequence length="755" mass="81276">MGRLNKRQQRELAELEELERSRHASTSTLPTQDDITDEDENEAVAQPKGGFAALDLGDDSDEQDKEEQKSTIVAPTKAKKANRKKKKKAAKPADEPSAAASLDSPASPPTAAATPTKTKGKKARVPKAETPKVGDDGMDEIDRALAELAMNGGQAQAAASSTVTARLDPKWTAVYSFDPKFLDSDAELRRMFGKNVIGNTPQAPRSNLHARFANNPHHATSLRRSSSYLAIPEPGWPSPAGILALERYEGVEAQEDASGGDWFTFVHSPSYKQAQMMFLEVLQQADGNRLYDVLAAQPYHVDTHMQLSEMMAQQGDQGASSTHLSRALYALSAPLPPTFPSGSFRLPYSQIENRALYLGIARKVALLVKRGTWRTAFEWAKIGLSISGDADPVGMLCWLDLLAPKAGQHEWFFKLIPALEAAYPSMCSGGYPGLAYARALCLRNQEEEKKENGDKSTAALVSAILRFPMVATLLSSALAFDVPPSLVSHRRAQPDGSYTKNPSYALSLLSELYANRSAPVWKDPTSTAWLRKAVATAATLLDDQSNVDVKVGEELFSNGPFPEGYAPAGILRAAFISEIPSVRPYLPPAARSGTFYSFDPLPPTGSNVTHYDDSYFAILYAAPSFRRRGRGVVPAGLAGPGGREGTDVAAALRDGLMRMLGMGVEGPQVELNDELRAELLEELAMLNGGGGGMPGGFGGEGEEGDGADEQREMGEEESAEAARGVFRRLGNYFGLVGPRPGADEADASNNDNNKT</sequence>
<feature type="compositionally biased region" description="Basic and acidic residues" evidence="1">
    <location>
        <begin position="8"/>
        <end position="22"/>
    </location>
</feature>
<feature type="compositionally biased region" description="Acidic residues" evidence="1">
    <location>
        <begin position="56"/>
        <end position="65"/>
    </location>
</feature>
<name>A0A511KDM1_RHOTO</name>
<feature type="compositionally biased region" description="Basic and acidic residues" evidence="1">
    <location>
        <begin position="126"/>
        <end position="137"/>
    </location>
</feature>
<dbReference type="GO" id="GO:1990116">
    <property type="term" value="P:ribosome-associated ubiquitin-dependent protein catabolic process"/>
    <property type="evidence" value="ECO:0007669"/>
    <property type="project" value="TreeGrafter"/>
</dbReference>
<feature type="region of interest" description="Disordered" evidence="1">
    <location>
        <begin position="1"/>
        <end position="137"/>
    </location>
</feature>